<proteinExistence type="predicted"/>
<organism evidence="1 2">
    <name type="scientific">Dreissena polymorpha</name>
    <name type="common">Zebra mussel</name>
    <name type="synonym">Mytilus polymorpha</name>
    <dbReference type="NCBI Taxonomy" id="45954"/>
    <lineage>
        <taxon>Eukaryota</taxon>
        <taxon>Metazoa</taxon>
        <taxon>Spiralia</taxon>
        <taxon>Lophotrochozoa</taxon>
        <taxon>Mollusca</taxon>
        <taxon>Bivalvia</taxon>
        <taxon>Autobranchia</taxon>
        <taxon>Heteroconchia</taxon>
        <taxon>Euheterodonta</taxon>
        <taxon>Imparidentia</taxon>
        <taxon>Neoheterodontei</taxon>
        <taxon>Myida</taxon>
        <taxon>Dreissenoidea</taxon>
        <taxon>Dreissenidae</taxon>
        <taxon>Dreissena</taxon>
    </lineage>
</organism>
<reference evidence="1" key="1">
    <citation type="journal article" date="2019" name="bioRxiv">
        <title>The Genome of the Zebra Mussel, Dreissena polymorpha: A Resource for Invasive Species Research.</title>
        <authorList>
            <person name="McCartney M.A."/>
            <person name="Auch B."/>
            <person name="Kono T."/>
            <person name="Mallez S."/>
            <person name="Zhang Y."/>
            <person name="Obille A."/>
            <person name="Becker A."/>
            <person name="Abrahante J.E."/>
            <person name="Garbe J."/>
            <person name="Badalamenti J.P."/>
            <person name="Herman A."/>
            <person name="Mangelson H."/>
            <person name="Liachko I."/>
            <person name="Sullivan S."/>
            <person name="Sone E.D."/>
            <person name="Koren S."/>
            <person name="Silverstein K.A.T."/>
            <person name="Beckman K.B."/>
            <person name="Gohl D.M."/>
        </authorList>
    </citation>
    <scope>NUCLEOTIDE SEQUENCE</scope>
    <source>
        <strain evidence="1">Duluth1</strain>
        <tissue evidence="1">Whole animal</tissue>
    </source>
</reference>
<name>A0A9D4JCY6_DREPO</name>
<dbReference type="Proteomes" id="UP000828390">
    <property type="component" value="Unassembled WGS sequence"/>
</dbReference>
<keyword evidence="2" id="KW-1185">Reference proteome</keyword>
<evidence type="ECO:0000313" key="2">
    <source>
        <dbReference type="Proteomes" id="UP000828390"/>
    </source>
</evidence>
<dbReference type="EMBL" id="JAIWYP010000007">
    <property type="protein sequence ID" value="KAH3803302.1"/>
    <property type="molecule type" value="Genomic_DNA"/>
</dbReference>
<gene>
    <name evidence="1" type="ORF">DPMN_157006</name>
</gene>
<sequence length="58" mass="6508">MFLQGIIDIQDAFSISYTIAVSNDGVNYGEEKHAYVYNSLCQRIEEPENKKIVLVAAV</sequence>
<accession>A0A9D4JCY6</accession>
<comment type="caution">
    <text evidence="1">The sequence shown here is derived from an EMBL/GenBank/DDBJ whole genome shotgun (WGS) entry which is preliminary data.</text>
</comment>
<protein>
    <submittedName>
        <fullName evidence="1">Uncharacterized protein</fullName>
    </submittedName>
</protein>
<evidence type="ECO:0000313" key="1">
    <source>
        <dbReference type="EMBL" id="KAH3803302.1"/>
    </source>
</evidence>
<dbReference type="AlphaFoldDB" id="A0A9D4JCY6"/>
<reference evidence="1" key="2">
    <citation type="submission" date="2020-11" db="EMBL/GenBank/DDBJ databases">
        <authorList>
            <person name="McCartney M.A."/>
            <person name="Auch B."/>
            <person name="Kono T."/>
            <person name="Mallez S."/>
            <person name="Becker A."/>
            <person name="Gohl D.M."/>
            <person name="Silverstein K.A.T."/>
            <person name="Koren S."/>
            <person name="Bechman K.B."/>
            <person name="Herman A."/>
            <person name="Abrahante J.E."/>
            <person name="Garbe J."/>
        </authorList>
    </citation>
    <scope>NUCLEOTIDE SEQUENCE</scope>
    <source>
        <strain evidence="1">Duluth1</strain>
        <tissue evidence="1">Whole animal</tissue>
    </source>
</reference>